<dbReference type="AlphaFoldDB" id="A0A832YSC9"/>
<dbReference type="PANTHER" id="PTHR43721:SF11">
    <property type="entry name" value="SELENOCYSTEINE-SPECIFIC ELONGATION FACTOR"/>
    <property type="match status" value="1"/>
</dbReference>
<comment type="subcellular location">
    <subcellularLocation>
        <location evidence="1">Cytoplasm</location>
    </subcellularLocation>
</comment>
<organism evidence="10 11">
    <name type="scientific">Methanothermococcus okinawensis</name>
    <dbReference type="NCBI Taxonomy" id="155863"/>
    <lineage>
        <taxon>Archaea</taxon>
        <taxon>Methanobacteriati</taxon>
        <taxon>Methanobacteriota</taxon>
        <taxon>Methanomada group</taxon>
        <taxon>Methanococci</taxon>
        <taxon>Methanococcales</taxon>
        <taxon>Methanococcaceae</taxon>
        <taxon>Methanothermococcus</taxon>
    </lineage>
</organism>
<dbReference type="InterPro" id="IPR038661">
    <property type="entry name" value="Ribosomal_eL33_sf"/>
</dbReference>
<dbReference type="InterPro" id="IPR009000">
    <property type="entry name" value="Transl_B-barrel_sf"/>
</dbReference>
<dbReference type="InterPro" id="IPR050055">
    <property type="entry name" value="EF-Tu_GTPase"/>
</dbReference>
<keyword evidence="10" id="KW-0251">Elongation factor</keyword>
<evidence type="ECO:0000256" key="6">
    <source>
        <dbReference type="ARBA" id="ARBA00023134"/>
    </source>
</evidence>
<dbReference type="Pfam" id="PF00009">
    <property type="entry name" value="GTP_EFTU"/>
    <property type="match status" value="1"/>
</dbReference>
<dbReference type="GO" id="GO:0003924">
    <property type="term" value="F:GTPase activity"/>
    <property type="evidence" value="ECO:0007669"/>
    <property type="project" value="InterPro"/>
</dbReference>
<accession>A0A832YSC9</accession>
<dbReference type="Pfam" id="PF21440">
    <property type="entry name" value="aSelB_III"/>
    <property type="match status" value="1"/>
</dbReference>
<evidence type="ECO:0000256" key="3">
    <source>
        <dbReference type="ARBA" id="ARBA00022490"/>
    </source>
</evidence>
<dbReference type="PROSITE" id="PS51722">
    <property type="entry name" value="G_TR_2"/>
    <property type="match status" value="1"/>
</dbReference>
<evidence type="ECO:0000313" key="10">
    <source>
        <dbReference type="EMBL" id="HIP17323.1"/>
    </source>
</evidence>
<dbReference type="NCBIfam" id="TIGR00475">
    <property type="entry name" value="selB"/>
    <property type="match status" value="1"/>
</dbReference>
<dbReference type="SUPFAM" id="SSF52540">
    <property type="entry name" value="P-loop containing nucleoside triphosphate hydrolases"/>
    <property type="match status" value="1"/>
</dbReference>
<keyword evidence="6" id="KW-0342">GTP-binding</keyword>
<evidence type="ECO:0000259" key="9">
    <source>
        <dbReference type="PROSITE" id="PS51722"/>
    </source>
</evidence>
<dbReference type="NCBIfam" id="TIGR00231">
    <property type="entry name" value="small_GTP"/>
    <property type="match status" value="1"/>
</dbReference>
<evidence type="ECO:0000256" key="2">
    <source>
        <dbReference type="ARBA" id="ARBA00015953"/>
    </source>
</evidence>
<dbReference type="GO" id="GO:0003723">
    <property type="term" value="F:RNA binding"/>
    <property type="evidence" value="ECO:0007669"/>
    <property type="project" value="InterPro"/>
</dbReference>
<proteinExistence type="predicted"/>
<dbReference type="InterPro" id="IPR048956">
    <property type="entry name" value="SelB_III_arc"/>
</dbReference>
<dbReference type="SUPFAM" id="SSF50447">
    <property type="entry name" value="Translation proteins"/>
    <property type="match status" value="2"/>
</dbReference>
<dbReference type="GO" id="GO:0005525">
    <property type="term" value="F:GTP binding"/>
    <property type="evidence" value="ECO:0007669"/>
    <property type="project" value="UniProtKB-KW"/>
</dbReference>
<dbReference type="InterPro" id="IPR000795">
    <property type="entry name" value="T_Tr_GTP-bd_dom"/>
</dbReference>
<dbReference type="Gene3D" id="2.40.10.190">
    <property type="entry name" value="translation elongation factor selb, chain A, domain 4"/>
    <property type="match status" value="1"/>
</dbReference>
<dbReference type="GO" id="GO:0005737">
    <property type="term" value="C:cytoplasm"/>
    <property type="evidence" value="ECO:0007669"/>
    <property type="project" value="UniProtKB-SubCell"/>
</dbReference>
<dbReference type="InterPro" id="IPR009001">
    <property type="entry name" value="Transl_elong_EF1A/Init_IF2_C"/>
</dbReference>
<keyword evidence="3" id="KW-0963">Cytoplasm</keyword>
<dbReference type="Pfam" id="PF03144">
    <property type="entry name" value="GTP_EFTU_D2"/>
    <property type="match status" value="1"/>
</dbReference>
<dbReference type="CDD" id="cd04094">
    <property type="entry name" value="eSelB_III"/>
    <property type="match status" value="1"/>
</dbReference>
<protein>
    <recommendedName>
        <fullName evidence="2">Selenocysteine-specific elongation factor</fullName>
    </recommendedName>
    <alternativeName>
        <fullName evidence="8">SelB translation factor</fullName>
    </alternativeName>
</protein>
<dbReference type="GO" id="GO:0001514">
    <property type="term" value="P:selenocysteine incorporation"/>
    <property type="evidence" value="ECO:0007669"/>
    <property type="project" value="InterPro"/>
</dbReference>
<dbReference type="Proteomes" id="UP000605144">
    <property type="component" value="Unassembled WGS sequence"/>
</dbReference>
<gene>
    <name evidence="10" type="primary">selB</name>
    <name evidence="10" type="ORF">EYG76_03345</name>
</gene>
<sequence length="468" mass="51845">MEIKNINLGIFGHIDHGKTSLARVLTEVASTSSLDKLPESKKRGITIDIGFSSFKLGNYLITLVDAPGHADLIRAVVSAADIIDLAILVVDAKEGPKTQTGEHLLILDNFKIPTIAVLSKIDIASEEDIKKTETFVRAILNSTEHLKNSKILKISTKENIGIEDLKNTIKETLNNMDIVRNTEDYLKMPIDHGFPIKGIGTVVTGTILKGTVEVGDVLKILPLNIEVKVKSIQKFKENVNRAYAGDRVGMALQGIDSKELFRGCLLTSINSKLKVVKNIVAKIKISTIFKYNLKPRMKVHLNIGMLVIPAKIIPFQRIDIKGKMENVILKEISKGDECYCAFQLEEEAVAEVGDKILITKLDLPPTTLRICGKGEIIDFSTIEDLNIKKEIIKRGTIRIDKNRILIEGLATSKEGAEKLVNSEVIIPEKNIVGKIKGTFGTKGYLMAHFNGKVENKDTVLLKRLVRWN</sequence>
<dbReference type="SUPFAM" id="SSF50465">
    <property type="entry name" value="EF-Tu/eEF-1alpha/eIF2-gamma C-terminal domain"/>
    <property type="match status" value="1"/>
</dbReference>
<evidence type="ECO:0000313" key="11">
    <source>
        <dbReference type="Proteomes" id="UP000605144"/>
    </source>
</evidence>
<comment type="function">
    <text evidence="7">Translation factor necessary for the incorporation of selenocysteine into proteins. It probably replaces EF-Tu for the insertion of selenocysteine directed by the UGA codon. SelB binds GTP and GDP.</text>
</comment>
<reference evidence="10" key="1">
    <citation type="journal article" date="2020" name="ISME J.">
        <title>Gammaproteobacteria mediating utilization of methyl-, sulfur- and petroleum organic compounds in deep ocean hydrothermal plumes.</title>
        <authorList>
            <person name="Zhou Z."/>
            <person name="Liu Y."/>
            <person name="Pan J."/>
            <person name="Cron B.R."/>
            <person name="Toner B.M."/>
            <person name="Anantharaman K."/>
            <person name="Breier J.A."/>
            <person name="Dick G.J."/>
            <person name="Li M."/>
        </authorList>
    </citation>
    <scope>NUCLEOTIDE SEQUENCE</scope>
    <source>
        <strain evidence="10">SZUA-1385</strain>
    </source>
</reference>
<name>A0A832YSC9_9EURY</name>
<evidence type="ECO:0000256" key="1">
    <source>
        <dbReference type="ARBA" id="ARBA00004496"/>
    </source>
</evidence>
<dbReference type="EMBL" id="DQSV01000065">
    <property type="protein sequence ID" value="HIP17323.1"/>
    <property type="molecule type" value="Genomic_DNA"/>
</dbReference>
<keyword evidence="4" id="KW-0547">Nucleotide-binding</keyword>
<dbReference type="InterPro" id="IPR004161">
    <property type="entry name" value="EFTu-like_2"/>
</dbReference>
<evidence type="ECO:0000256" key="8">
    <source>
        <dbReference type="ARBA" id="ARBA00031615"/>
    </source>
</evidence>
<dbReference type="Gene3D" id="2.40.30.10">
    <property type="entry name" value="Translation factors"/>
    <property type="match status" value="2"/>
</dbReference>
<evidence type="ECO:0000256" key="5">
    <source>
        <dbReference type="ARBA" id="ARBA00022917"/>
    </source>
</evidence>
<dbReference type="PRINTS" id="PR00315">
    <property type="entry name" value="ELONGATNFCT"/>
</dbReference>
<evidence type="ECO:0000256" key="4">
    <source>
        <dbReference type="ARBA" id="ARBA00022741"/>
    </source>
</evidence>
<keyword evidence="5" id="KW-0648">Protein biosynthesis</keyword>
<dbReference type="CDD" id="cd03696">
    <property type="entry name" value="SelB_II"/>
    <property type="match status" value="1"/>
</dbReference>
<dbReference type="Gene3D" id="3.40.50.300">
    <property type="entry name" value="P-loop containing nucleotide triphosphate hydrolases"/>
    <property type="match status" value="1"/>
</dbReference>
<dbReference type="InterPro" id="IPR004535">
    <property type="entry name" value="Transl_elong_SelB"/>
</dbReference>
<dbReference type="InterPro" id="IPR027417">
    <property type="entry name" value="P-loop_NTPase"/>
</dbReference>
<dbReference type="InterPro" id="IPR005225">
    <property type="entry name" value="Small_GTP-bd"/>
</dbReference>
<feature type="domain" description="Tr-type G" evidence="9">
    <location>
        <begin position="3"/>
        <end position="177"/>
    </location>
</feature>
<dbReference type="GO" id="GO:0003746">
    <property type="term" value="F:translation elongation factor activity"/>
    <property type="evidence" value="ECO:0007669"/>
    <property type="project" value="UniProtKB-KW"/>
</dbReference>
<comment type="caution">
    <text evidence="10">The sequence shown here is derived from an EMBL/GenBank/DDBJ whole genome shotgun (WGS) entry which is preliminary data.</text>
</comment>
<evidence type="ECO:0000256" key="7">
    <source>
        <dbReference type="ARBA" id="ARBA00025526"/>
    </source>
</evidence>
<dbReference type="PANTHER" id="PTHR43721">
    <property type="entry name" value="ELONGATION FACTOR TU-RELATED"/>
    <property type="match status" value="1"/>
</dbReference>